<accession>A0A9D7PP85</accession>
<dbReference type="SUPFAM" id="SSF52518">
    <property type="entry name" value="Thiamin diphosphate-binding fold (THDP-binding)"/>
    <property type="match status" value="1"/>
</dbReference>
<dbReference type="Proteomes" id="UP000886689">
    <property type="component" value="Unassembled WGS sequence"/>
</dbReference>
<organism evidence="3 4">
    <name type="scientific">Candidatus Proximibacter danicus</name>
    <dbReference type="NCBI Taxonomy" id="2954365"/>
    <lineage>
        <taxon>Bacteria</taxon>
        <taxon>Pseudomonadati</taxon>
        <taxon>Pseudomonadota</taxon>
        <taxon>Betaproteobacteria</taxon>
        <taxon>Candidatus Proximibacter</taxon>
    </lineage>
</organism>
<dbReference type="AlphaFoldDB" id="A0A9D7PP85"/>
<dbReference type="InterPro" id="IPR005474">
    <property type="entry name" value="Transketolase_N"/>
</dbReference>
<dbReference type="CDD" id="cd02012">
    <property type="entry name" value="TPP_TK"/>
    <property type="match status" value="1"/>
</dbReference>
<evidence type="ECO:0000313" key="4">
    <source>
        <dbReference type="Proteomes" id="UP000886689"/>
    </source>
</evidence>
<evidence type="ECO:0000259" key="2">
    <source>
        <dbReference type="Pfam" id="PF00456"/>
    </source>
</evidence>
<name>A0A9D7PP85_9PROT</name>
<dbReference type="Pfam" id="PF00456">
    <property type="entry name" value="Transketolase_N"/>
    <property type="match status" value="1"/>
</dbReference>
<dbReference type="Gene3D" id="3.40.50.970">
    <property type="match status" value="1"/>
</dbReference>
<comment type="caution">
    <text evidence="3">The sequence shown here is derived from an EMBL/GenBank/DDBJ whole genome shotgun (WGS) entry which is preliminary data.</text>
</comment>
<dbReference type="EMBL" id="JADJUC010000002">
    <property type="protein sequence ID" value="MBK8523001.1"/>
    <property type="molecule type" value="Genomic_DNA"/>
</dbReference>
<proteinExistence type="predicted"/>
<dbReference type="InterPro" id="IPR029061">
    <property type="entry name" value="THDP-binding"/>
</dbReference>
<evidence type="ECO:0000313" key="3">
    <source>
        <dbReference type="EMBL" id="MBK8523001.1"/>
    </source>
</evidence>
<dbReference type="PANTHER" id="PTHR47514">
    <property type="entry name" value="TRANSKETOLASE N-TERMINAL SECTION-RELATED"/>
    <property type="match status" value="1"/>
</dbReference>
<feature type="domain" description="Transketolase N-terminal" evidence="2">
    <location>
        <begin position="31"/>
        <end position="263"/>
    </location>
</feature>
<reference evidence="3" key="1">
    <citation type="submission" date="2020-10" db="EMBL/GenBank/DDBJ databases">
        <title>Connecting structure to function with the recovery of over 1000 high-quality activated sludge metagenome-assembled genomes encoding full-length rRNA genes using long-read sequencing.</title>
        <authorList>
            <person name="Singleton C.M."/>
            <person name="Petriglieri F."/>
            <person name="Kristensen J.M."/>
            <person name="Kirkegaard R.H."/>
            <person name="Michaelsen T.Y."/>
            <person name="Andersen M.H."/>
            <person name="Karst S.M."/>
            <person name="Dueholm M.S."/>
            <person name="Nielsen P.H."/>
            <person name="Albertsen M."/>
        </authorList>
    </citation>
    <scope>NUCLEOTIDE SEQUENCE</scope>
    <source>
        <strain evidence="3">Hirt_18-Q3-R61-65_BATAC.395</strain>
    </source>
</reference>
<feature type="region of interest" description="Disordered" evidence="1">
    <location>
        <begin position="1"/>
        <end position="23"/>
    </location>
</feature>
<protein>
    <submittedName>
        <fullName evidence="3">Transketolase</fullName>
    </submittedName>
</protein>
<sequence>MEQPACASADSDNKPTGMTRLPSTPIINQDLRRRIVDLVTHGKGGHIPSAFSIVDIIATLYGQVLRFNPERPRDENRDYFILSKGHGCAALYAVLHRHGFLSGAQMENYLGFDGILGGHPDRTKVPGAEASTGSLGHGLPFSLGIALGLKVRKRCNKVVTLVGDGECHEGTVWESALVAQNLGLGNLCCIVDYNGSAAQILPHPDIAAQWRAFGWQVREVDGHDPAAIADAVKPFMAAGNDGAPTAIVAHTVKGRGVSFMESHGPWHHRIPNLEEYAAIMKELE</sequence>
<dbReference type="PANTHER" id="PTHR47514:SF2">
    <property type="entry name" value="TRANSKETOLASE"/>
    <property type="match status" value="1"/>
</dbReference>
<gene>
    <name evidence="3" type="ORF">IPL58_02090</name>
</gene>
<evidence type="ECO:0000256" key="1">
    <source>
        <dbReference type="SAM" id="MobiDB-lite"/>
    </source>
</evidence>